<evidence type="ECO:0000313" key="6">
    <source>
        <dbReference type="EMBL" id="SMF37435.1"/>
    </source>
</evidence>
<accession>A0A1X7EP20</accession>
<keyword evidence="2" id="KW-0805">Transcription regulation</keyword>
<evidence type="ECO:0000313" key="7">
    <source>
        <dbReference type="Proteomes" id="UP000192936"/>
    </source>
</evidence>
<proteinExistence type="inferred from homology"/>
<dbReference type="Proteomes" id="UP000192936">
    <property type="component" value="Unassembled WGS sequence"/>
</dbReference>
<dbReference type="SUPFAM" id="SSF46785">
    <property type="entry name" value="Winged helix' DNA-binding domain"/>
    <property type="match status" value="1"/>
</dbReference>
<dbReference type="Pfam" id="PF00126">
    <property type="entry name" value="HTH_1"/>
    <property type="match status" value="1"/>
</dbReference>
<dbReference type="Gene3D" id="3.40.190.290">
    <property type="match status" value="1"/>
</dbReference>
<dbReference type="STRING" id="286727.SAMN02982917_1929"/>
<dbReference type="GO" id="GO:0043565">
    <property type="term" value="F:sequence-specific DNA binding"/>
    <property type="evidence" value="ECO:0007669"/>
    <property type="project" value="TreeGrafter"/>
</dbReference>
<dbReference type="InterPro" id="IPR036390">
    <property type="entry name" value="WH_DNA-bd_sf"/>
</dbReference>
<evidence type="ECO:0000256" key="1">
    <source>
        <dbReference type="ARBA" id="ARBA00009437"/>
    </source>
</evidence>
<dbReference type="InterPro" id="IPR036388">
    <property type="entry name" value="WH-like_DNA-bd_sf"/>
</dbReference>
<name>A0A1X7EP20_9PROT</name>
<dbReference type="InterPro" id="IPR000847">
    <property type="entry name" value="LysR_HTH_N"/>
</dbReference>
<dbReference type="Pfam" id="PF03466">
    <property type="entry name" value="LysR_substrate"/>
    <property type="match status" value="1"/>
</dbReference>
<evidence type="ECO:0000256" key="2">
    <source>
        <dbReference type="ARBA" id="ARBA00023015"/>
    </source>
</evidence>
<keyword evidence="4" id="KW-0804">Transcription</keyword>
<reference evidence="6 7" key="1">
    <citation type="submission" date="2017-04" db="EMBL/GenBank/DDBJ databases">
        <authorList>
            <person name="Afonso C.L."/>
            <person name="Miller P.J."/>
            <person name="Scott M.A."/>
            <person name="Spackman E."/>
            <person name="Goraichik I."/>
            <person name="Dimitrov K.M."/>
            <person name="Suarez D.L."/>
            <person name="Swayne D.E."/>
        </authorList>
    </citation>
    <scope>NUCLEOTIDE SEQUENCE [LARGE SCALE GENOMIC DNA]</scope>
    <source>
        <strain evidence="6 7">A2P</strain>
    </source>
</reference>
<gene>
    <name evidence="6" type="ORF">SAMN02982917_1929</name>
</gene>
<dbReference type="EMBL" id="FXAK01000002">
    <property type="protein sequence ID" value="SMF37435.1"/>
    <property type="molecule type" value="Genomic_DNA"/>
</dbReference>
<dbReference type="InterPro" id="IPR058163">
    <property type="entry name" value="LysR-type_TF_proteobact-type"/>
</dbReference>
<evidence type="ECO:0000256" key="3">
    <source>
        <dbReference type="ARBA" id="ARBA00023125"/>
    </source>
</evidence>
<dbReference type="GO" id="GO:0003700">
    <property type="term" value="F:DNA-binding transcription factor activity"/>
    <property type="evidence" value="ECO:0007669"/>
    <property type="project" value="InterPro"/>
</dbReference>
<dbReference type="Gene3D" id="1.10.10.10">
    <property type="entry name" value="Winged helix-like DNA-binding domain superfamily/Winged helix DNA-binding domain"/>
    <property type="match status" value="1"/>
</dbReference>
<organism evidence="6 7">
    <name type="scientific">Azospirillum oryzae</name>
    <dbReference type="NCBI Taxonomy" id="286727"/>
    <lineage>
        <taxon>Bacteria</taxon>
        <taxon>Pseudomonadati</taxon>
        <taxon>Pseudomonadota</taxon>
        <taxon>Alphaproteobacteria</taxon>
        <taxon>Rhodospirillales</taxon>
        <taxon>Azospirillaceae</taxon>
        <taxon>Azospirillum</taxon>
    </lineage>
</organism>
<protein>
    <submittedName>
        <fullName evidence="6">DNA-binding transcriptional regulator, LysR family</fullName>
    </submittedName>
</protein>
<keyword evidence="3 6" id="KW-0238">DNA-binding</keyword>
<dbReference type="GO" id="GO:0006351">
    <property type="term" value="P:DNA-templated transcription"/>
    <property type="evidence" value="ECO:0007669"/>
    <property type="project" value="TreeGrafter"/>
</dbReference>
<feature type="domain" description="HTH lysR-type" evidence="5">
    <location>
        <begin position="16"/>
        <end position="73"/>
    </location>
</feature>
<dbReference type="SUPFAM" id="SSF53850">
    <property type="entry name" value="Periplasmic binding protein-like II"/>
    <property type="match status" value="1"/>
</dbReference>
<dbReference type="PROSITE" id="PS50931">
    <property type="entry name" value="HTH_LYSR"/>
    <property type="match status" value="1"/>
</dbReference>
<evidence type="ECO:0000259" key="5">
    <source>
        <dbReference type="PROSITE" id="PS50931"/>
    </source>
</evidence>
<evidence type="ECO:0000256" key="4">
    <source>
        <dbReference type="ARBA" id="ARBA00023163"/>
    </source>
</evidence>
<dbReference type="PANTHER" id="PTHR30537:SF3">
    <property type="entry name" value="TRANSCRIPTIONAL REGULATORY PROTEIN"/>
    <property type="match status" value="1"/>
</dbReference>
<dbReference type="AlphaFoldDB" id="A0A1X7EP20"/>
<sequence length="306" mass="33331">MIAHCLGVFAQSRWLMNWDDLRVFLALADSGSLSATARRLGVDHSTVARRVAALEADLGVRLFDRLPRGYAPTAEGEEFAALARRVEDGVLAVERHARGQPGEPAGTVRLSAPPAFASHFLAPRLAGLRRTLPKLVVELVGDARAVSLTRREADVALRLQRPEDEGLVARRVGAMGYGLYATPGYLDGRDEAGWEFIGYDESLDHVPQQRWLRQIAGRRPFVFRANDLMSLRGAASAGAGIAAIPHFLGRSDPSLVAVMPDPAPPPPQPRELWLLVHGDLRRSARVRAVMDALVSIIADGRPLLED</sequence>
<dbReference type="InterPro" id="IPR005119">
    <property type="entry name" value="LysR_subst-bd"/>
</dbReference>
<dbReference type="PANTHER" id="PTHR30537">
    <property type="entry name" value="HTH-TYPE TRANSCRIPTIONAL REGULATOR"/>
    <property type="match status" value="1"/>
</dbReference>
<comment type="similarity">
    <text evidence="1">Belongs to the LysR transcriptional regulatory family.</text>
</comment>